<accession>A0A9N9ER95</accession>
<name>A0A9N9ER95_FUNMO</name>
<protein>
    <submittedName>
        <fullName evidence="2">5943_t:CDS:1</fullName>
    </submittedName>
</protein>
<proteinExistence type="predicted"/>
<organism evidence="2 3">
    <name type="scientific">Funneliformis mosseae</name>
    <name type="common">Endomycorrhizal fungus</name>
    <name type="synonym">Glomus mosseae</name>
    <dbReference type="NCBI Taxonomy" id="27381"/>
    <lineage>
        <taxon>Eukaryota</taxon>
        <taxon>Fungi</taxon>
        <taxon>Fungi incertae sedis</taxon>
        <taxon>Mucoromycota</taxon>
        <taxon>Glomeromycotina</taxon>
        <taxon>Glomeromycetes</taxon>
        <taxon>Glomerales</taxon>
        <taxon>Glomeraceae</taxon>
        <taxon>Funneliformis</taxon>
    </lineage>
</organism>
<evidence type="ECO:0000313" key="3">
    <source>
        <dbReference type="Proteomes" id="UP000789375"/>
    </source>
</evidence>
<reference evidence="2" key="1">
    <citation type="submission" date="2021-06" db="EMBL/GenBank/DDBJ databases">
        <authorList>
            <person name="Kallberg Y."/>
            <person name="Tangrot J."/>
            <person name="Rosling A."/>
        </authorList>
    </citation>
    <scope>NUCLEOTIDE SEQUENCE</scope>
    <source>
        <strain evidence="2">87-6 pot B 2015</strain>
    </source>
</reference>
<gene>
    <name evidence="2" type="ORF">FMOSSE_LOCUS13138</name>
</gene>
<feature type="region of interest" description="Disordered" evidence="1">
    <location>
        <begin position="149"/>
        <end position="171"/>
    </location>
</feature>
<sequence length="609" mass="71215">MSSAKYWERNFIAMLFFDQSEDWSLLNFLKYLDSVKSLDDRSEAHHKYKLLLNSIKDNKEMSEEKRKKAEQALGRRKECQLRLKNPAIEVNESRSFEIGEFWLRISLNEKATKSTERIIDQINIVQDEASDVLVLSKRDNLRRLRSDFEIGDNTEGDGGLGKNEPERPCTPEDKIRTVIFDEHVETKTFNNSFDEFVDSGETSGETTEIAVRQCQRYGRNNRMKMEEIKRNKLAIAKKLQDEMKAEYSAKYRKLRPENKWKLPSGKFVEDILYEYTINLDHESFIFDTSDETIMNLFSELDQQHIGECNIPSEPQVDDTLLDFLLLYRQNNPQDLRRVINIDIDLSSYNPRRNYDYYYVHEVFSHLPQDFSNPHLEGWFKTNLWSIIVDNCFLDVLDAEFIRGEGCSRVSGQRKNKGRKDSKVRKLVGRKCDGILRKLGTPEEFAISEEGKLWDGEDGTKFLADGFKKLPKTMRDTLVQKVKKFNLSFVISHQLEVVGFLHSGQYLQQLVMDIPCGSICRLRRFPTTKIPASLDEVDELIAMVNDMLVAKLRIKRCLESVNNYYSSNIELKRRLKNRKEIKARGDNFPDTQKTPKAKRIKLVKEIEIRI</sequence>
<keyword evidence="3" id="KW-1185">Reference proteome</keyword>
<dbReference type="EMBL" id="CAJVPP010007268">
    <property type="protein sequence ID" value="CAG8685946.1"/>
    <property type="molecule type" value="Genomic_DNA"/>
</dbReference>
<evidence type="ECO:0000313" key="2">
    <source>
        <dbReference type="EMBL" id="CAG8685946.1"/>
    </source>
</evidence>
<comment type="caution">
    <text evidence="2">The sequence shown here is derived from an EMBL/GenBank/DDBJ whole genome shotgun (WGS) entry which is preliminary data.</text>
</comment>
<dbReference type="AlphaFoldDB" id="A0A9N9ER95"/>
<dbReference type="Proteomes" id="UP000789375">
    <property type="component" value="Unassembled WGS sequence"/>
</dbReference>
<evidence type="ECO:0000256" key="1">
    <source>
        <dbReference type="SAM" id="MobiDB-lite"/>
    </source>
</evidence>